<gene>
    <name evidence="4" type="ORF">QF206_01565</name>
</gene>
<feature type="transmembrane region" description="Helical" evidence="2">
    <location>
        <begin position="252"/>
        <end position="273"/>
    </location>
</feature>
<keyword evidence="5" id="KW-1185">Reference proteome</keyword>
<organism evidence="4 5">
    <name type="scientific">Ruicaihuangia caeni</name>
    <dbReference type="NCBI Taxonomy" id="3042517"/>
    <lineage>
        <taxon>Bacteria</taxon>
        <taxon>Bacillati</taxon>
        <taxon>Actinomycetota</taxon>
        <taxon>Actinomycetes</taxon>
        <taxon>Micrococcales</taxon>
        <taxon>Microbacteriaceae</taxon>
        <taxon>Ruicaihuangia</taxon>
    </lineage>
</organism>
<dbReference type="Gene3D" id="3.10.620.30">
    <property type="match status" value="1"/>
</dbReference>
<dbReference type="PANTHER" id="PTHR42736">
    <property type="entry name" value="PROTEIN-GLUTAMINE GAMMA-GLUTAMYLTRANSFERASE"/>
    <property type="match status" value="1"/>
</dbReference>
<accession>A0AAW6T1G4</accession>
<dbReference type="SMART" id="SM00460">
    <property type="entry name" value="TGc"/>
    <property type="match status" value="1"/>
</dbReference>
<feature type="domain" description="Transglutaminase-like" evidence="3">
    <location>
        <begin position="523"/>
        <end position="593"/>
    </location>
</feature>
<feature type="compositionally biased region" description="Basic and acidic residues" evidence="1">
    <location>
        <begin position="826"/>
        <end position="839"/>
    </location>
</feature>
<dbReference type="InterPro" id="IPR002931">
    <property type="entry name" value="Transglutaminase-like"/>
</dbReference>
<feature type="transmembrane region" description="Helical" evidence="2">
    <location>
        <begin position="650"/>
        <end position="675"/>
    </location>
</feature>
<evidence type="ECO:0000313" key="4">
    <source>
        <dbReference type="EMBL" id="MDI2097656.1"/>
    </source>
</evidence>
<feature type="compositionally biased region" description="Low complexity" evidence="1">
    <location>
        <begin position="597"/>
        <end position="617"/>
    </location>
</feature>
<dbReference type="RefSeq" id="WP_281487444.1">
    <property type="nucleotide sequence ID" value="NZ_JASATX010000001.1"/>
</dbReference>
<dbReference type="Pfam" id="PF01841">
    <property type="entry name" value="Transglut_core"/>
    <property type="match status" value="1"/>
</dbReference>
<proteinExistence type="predicted"/>
<evidence type="ECO:0000256" key="2">
    <source>
        <dbReference type="SAM" id="Phobius"/>
    </source>
</evidence>
<keyword evidence="2" id="KW-0472">Membrane</keyword>
<feature type="transmembrane region" description="Helical" evidence="2">
    <location>
        <begin position="158"/>
        <end position="179"/>
    </location>
</feature>
<feature type="transmembrane region" description="Helical" evidence="2">
    <location>
        <begin position="43"/>
        <end position="63"/>
    </location>
</feature>
<feature type="transmembrane region" description="Helical" evidence="2">
    <location>
        <begin position="186"/>
        <end position="206"/>
    </location>
</feature>
<feature type="transmembrane region" description="Helical" evidence="2">
    <location>
        <begin position="212"/>
        <end position="231"/>
    </location>
</feature>
<evidence type="ECO:0000256" key="1">
    <source>
        <dbReference type="SAM" id="MobiDB-lite"/>
    </source>
</evidence>
<dbReference type="AlphaFoldDB" id="A0AAW6T1G4"/>
<dbReference type="InterPro" id="IPR052901">
    <property type="entry name" value="Bact_TGase-like"/>
</dbReference>
<dbReference type="InterPro" id="IPR038765">
    <property type="entry name" value="Papain-like_cys_pep_sf"/>
</dbReference>
<dbReference type="InterPro" id="IPR021878">
    <property type="entry name" value="TgpA_N"/>
</dbReference>
<dbReference type="SUPFAM" id="SSF54001">
    <property type="entry name" value="Cysteine proteinases"/>
    <property type="match status" value="1"/>
</dbReference>
<feature type="region of interest" description="Disordered" evidence="1">
    <location>
        <begin position="590"/>
        <end position="640"/>
    </location>
</feature>
<evidence type="ECO:0000259" key="3">
    <source>
        <dbReference type="SMART" id="SM00460"/>
    </source>
</evidence>
<feature type="transmembrane region" description="Helical" evidence="2">
    <location>
        <begin position="69"/>
        <end position="87"/>
    </location>
</feature>
<dbReference type="Proteomes" id="UP001321506">
    <property type="component" value="Unassembled WGS sequence"/>
</dbReference>
<sequence>MANRRGRGRRAAPRRESDTNLRRAFASSGAGAVRRRVVSGRGVLDLALVVVLSVIAIAGFGAAFDDAGFLLAGVGGLIVGVGAAVLGTRLGLGALATVILAIAGYFVLGTAFAVPEEGVDAVIPTLSSIASLAIGAVFGWADLLTLRAPVELPDYVTAVPYAAAWLVGLIGALLVVRWMEHRRRTVWTHALLLAGPLSLYALSVLFGTEQPVLAAVRGVGFTAIALGWIAWHRFHSAGADIALRRGMLRRNLASATVLVVAASVLGLGGGMLLTPSADDRFVLRDEIVPPSEQLDFPSPLAGFRKYTKDLTDTVLFSVRGLEPGQRIRLATMDSYDGVLWNVAGVHEARDGSGSFTMVGTTFPEPQLLTPGAEARLEVTVAEYGDVWIPGVGYPSQVSLDGDDSRAREHGLRYNAATGSAVLIDGLAEGDAYRLTAQTQLVPATEQLLEVPTANVELPPVSTIPDIVVAKAGEFAGGATTPIEQLRAIEQTMATTGFLSHGAASDSAPSRAGHGADRMVELFERSQMVGDEEQYASAFALMARSLGYPARVVMGFAPEVAEGAVSVDVVGDDVTAWAEVAFEDVGWLPFMPTPEQTDVPQDEVPQPQSEPQPQVRQPPRSENETKDLLTPVDIDDSDTDDEDPFGGIPGWVIVGGLSIVAVLIIVLVPMLIVTALKSRRLRRRRGAAAADASIAGAWEELLDRYSELGFDVPTRVTRTMAAASLEQQVGEHATGRVLGIAALADDAVFSGREVPDAERESVWNEAHGAVELARRAVSRGRRILSRYRLSSVRRWAGTVVDRARVDARDRGHGNRAHWGRPDGGVDNGDRLDGRSTPDAG</sequence>
<keyword evidence="2" id="KW-1133">Transmembrane helix</keyword>
<dbReference type="PANTHER" id="PTHR42736:SF1">
    <property type="entry name" value="PROTEIN-GLUTAMINE GAMMA-GLUTAMYLTRANSFERASE"/>
    <property type="match status" value="1"/>
</dbReference>
<name>A0AAW6T1G4_9MICO</name>
<evidence type="ECO:0000313" key="5">
    <source>
        <dbReference type="Proteomes" id="UP001321506"/>
    </source>
</evidence>
<reference evidence="4 5" key="1">
    <citation type="submission" date="2023-04" db="EMBL/GenBank/DDBJ databases">
        <title>Klugiella caeni sp. nov. isolated from the sludge of biochemical tank.</title>
        <authorList>
            <person name="Geng K."/>
        </authorList>
    </citation>
    <scope>NUCLEOTIDE SEQUENCE [LARGE SCALE GENOMIC DNA]</scope>
    <source>
        <strain evidence="4 5">YN-L-19</strain>
    </source>
</reference>
<protein>
    <submittedName>
        <fullName evidence="4">TransglutaminaseTgpA domain-containing protein</fullName>
    </submittedName>
</protein>
<dbReference type="EMBL" id="JASATX010000001">
    <property type="protein sequence ID" value="MDI2097656.1"/>
    <property type="molecule type" value="Genomic_DNA"/>
</dbReference>
<comment type="caution">
    <text evidence="4">The sequence shown here is derived from an EMBL/GenBank/DDBJ whole genome shotgun (WGS) entry which is preliminary data.</text>
</comment>
<dbReference type="Pfam" id="PF11992">
    <property type="entry name" value="TgpA_N"/>
    <property type="match status" value="1"/>
</dbReference>
<keyword evidence="2" id="KW-0812">Transmembrane</keyword>
<feature type="region of interest" description="Disordered" evidence="1">
    <location>
        <begin position="808"/>
        <end position="839"/>
    </location>
</feature>
<feature type="transmembrane region" description="Helical" evidence="2">
    <location>
        <begin position="94"/>
        <end position="114"/>
    </location>
</feature>